<evidence type="ECO:0000313" key="8">
    <source>
        <dbReference type="Proteomes" id="UP000586093"/>
    </source>
</evidence>
<reference evidence="7 8" key="1">
    <citation type="submission" date="2020-08" db="EMBL/GenBank/DDBJ databases">
        <title>Aquariorum lacteus gen. nov., sp. nov., a new member of the family Comamonadaceae, isolated from freshwater aquarium.</title>
        <authorList>
            <person name="Chun S.-J."/>
        </authorList>
    </citation>
    <scope>NUCLEOTIDE SEQUENCE [LARGE SCALE GENOMIC DNA]</scope>
    <source>
        <strain evidence="7 8">SJAQ100</strain>
    </source>
</reference>
<dbReference type="PANTHER" id="PTHR30368:SF2">
    <property type="entry name" value="SULFATE-BINDING PROTEIN"/>
    <property type="match status" value="1"/>
</dbReference>
<dbReference type="Proteomes" id="UP000586093">
    <property type="component" value="Unassembled WGS sequence"/>
</dbReference>
<dbReference type="InterPro" id="IPR005669">
    <property type="entry name" value="Thiosulph/SO4-bd"/>
</dbReference>
<evidence type="ECO:0000256" key="2">
    <source>
        <dbReference type="ARBA" id="ARBA00006099"/>
    </source>
</evidence>
<dbReference type="AlphaFoldDB" id="A0A839HLK6"/>
<dbReference type="NCBIfam" id="TIGR00971">
    <property type="entry name" value="3a0106s03"/>
    <property type="match status" value="1"/>
</dbReference>
<evidence type="ECO:0000256" key="4">
    <source>
        <dbReference type="ARBA" id="ARBA00022729"/>
    </source>
</evidence>
<keyword evidence="3" id="KW-0813">Transport</keyword>
<sequence>MSLHPVSRPRRALLQLSLGVVAALAGAAQAAEEVSLLNVSYDVSREFYKDYNAAFAAHWQKTSGEVLTLKQSHGGSSKQARSVAEGLEADVITMNQANDIDILHDRGGLIPADWAKRLPNNSAPTTSVSVILVRKGNPLKILDWTDLGRSGVSVIIPNPKTSGNGRYTYLAAWGAALKNGVSPAAAQALAERIFRNVPVLDGGGRGATTTFAQRKIGDALVTFESEVPLIQREFGDDFDVIYPRWTVLAENPVSVVDKVVDKRGTRKQAEAYLRHLWSPEGQTIAAKHALRPRDPKVLAAYAKAFPKVGTFTIDEVFGGWKKAQKDHFDDGGLYDQVILRAKQK</sequence>
<comment type="subcellular location">
    <subcellularLocation>
        <location evidence="1">Periplasm</location>
    </subcellularLocation>
</comment>
<dbReference type="RefSeq" id="WP_182665152.1">
    <property type="nucleotide sequence ID" value="NZ_JACIVI010000005.1"/>
</dbReference>
<feature type="chain" id="PRO_5032578701" evidence="6">
    <location>
        <begin position="31"/>
        <end position="344"/>
    </location>
</feature>
<dbReference type="GO" id="GO:0042597">
    <property type="term" value="C:periplasmic space"/>
    <property type="evidence" value="ECO:0007669"/>
    <property type="project" value="UniProtKB-SubCell"/>
</dbReference>
<dbReference type="NCBIfam" id="NF008106">
    <property type="entry name" value="PRK10852.1"/>
    <property type="match status" value="1"/>
</dbReference>
<keyword evidence="4 6" id="KW-0732">Signal</keyword>
<dbReference type="Gene3D" id="3.40.190.10">
    <property type="entry name" value="Periplasmic binding protein-like II"/>
    <property type="match status" value="2"/>
</dbReference>
<keyword evidence="8" id="KW-1185">Reference proteome</keyword>
<evidence type="ECO:0000256" key="3">
    <source>
        <dbReference type="ARBA" id="ARBA00022448"/>
    </source>
</evidence>
<comment type="similarity">
    <text evidence="2">Belongs to the prokaryotic sulfate-binding protein family.</text>
</comment>
<dbReference type="Pfam" id="PF13531">
    <property type="entry name" value="SBP_bac_11"/>
    <property type="match status" value="1"/>
</dbReference>
<dbReference type="EMBL" id="JACIVI010000005">
    <property type="protein sequence ID" value="MBB1162826.1"/>
    <property type="molecule type" value="Genomic_DNA"/>
</dbReference>
<evidence type="ECO:0000256" key="5">
    <source>
        <dbReference type="ARBA" id="ARBA00022764"/>
    </source>
</evidence>
<dbReference type="GO" id="GO:0140104">
    <property type="term" value="F:molecular carrier activity"/>
    <property type="evidence" value="ECO:0007669"/>
    <property type="project" value="InterPro"/>
</dbReference>
<evidence type="ECO:0000256" key="6">
    <source>
        <dbReference type="SAM" id="SignalP"/>
    </source>
</evidence>
<gene>
    <name evidence="7" type="ORF">H4F90_12645</name>
</gene>
<protein>
    <submittedName>
        <fullName evidence="7">Sulfate ABC transporter substrate-binding protein</fullName>
    </submittedName>
</protein>
<dbReference type="SUPFAM" id="SSF53850">
    <property type="entry name" value="Periplasmic binding protein-like II"/>
    <property type="match status" value="1"/>
</dbReference>
<proteinExistence type="inferred from homology"/>
<accession>A0A839HLK6</accession>
<name>A0A839HLK6_9BURK</name>
<dbReference type="InterPro" id="IPR006311">
    <property type="entry name" value="TAT_signal"/>
</dbReference>
<comment type="caution">
    <text evidence="7">The sequence shown here is derived from an EMBL/GenBank/DDBJ whole genome shotgun (WGS) entry which is preliminary data.</text>
</comment>
<keyword evidence="5" id="KW-0574">Periplasm</keyword>
<evidence type="ECO:0000313" key="7">
    <source>
        <dbReference type="EMBL" id="MBB1162826.1"/>
    </source>
</evidence>
<dbReference type="NCBIfam" id="NF008022">
    <property type="entry name" value="PRK10752.1"/>
    <property type="match status" value="1"/>
</dbReference>
<organism evidence="7 8">
    <name type="scientific">Aquariibacter albus</name>
    <dbReference type="NCBI Taxonomy" id="2759899"/>
    <lineage>
        <taxon>Bacteria</taxon>
        <taxon>Pseudomonadati</taxon>
        <taxon>Pseudomonadota</taxon>
        <taxon>Betaproteobacteria</taxon>
        <taxon>Burkholderiales</taxon>
        <taxon>Sphaerotilaceae</taxon>
        <taxon>Aquariibacter</taxon>
    </lineage>
</organism>
<evidence type="ECO:0000256" key="1">
    <source>
        <dbReference type="ARBA" id="ARBA00004418"/>
    </source>
</evidence>
<feature type="signal peptide" evidence="6">
    <location>
        <begin position="1"/>
        <end position="30"/>
    </location>
</feature>
<dbReference type="GO" id="GO:1902358">
    <property type="term" value="P:sulfate transmembrane transport"/>
    <property type="evidence" value="ECO:0007669"/>
    <property type="project" value="InterPro"/>
</dbReference>
<dbReference type="CDD" id="cd01005">
    <property type="entry name" value="PBP2_CysP"/>
    <property type="match status" value="1"/>
</dbReference>
<dbReference type="PROSITE" id="PS51318">
    <property type="entry name" value="TAT"/>
    <property type="match status" value="1"/>
</dbReference>
<dbReference type="PANTHER" id="PTHR30368">
    <property type="entry name" value="SULFATE-BINDING PROTEIN"/>
    <property type="match status" value="1"/>
</dbReference>